<keyword evidence="4" id="KW-1185">Reference proteome</keyword>
<keyword evidence="1" id="KW-0472">Membrane</keyword>
<proteinExistence type="predicted"/>
<protein>
    <submittedName>
        <fullName evidence="3">VanZ family protein</fullName>
    </submittedName>
</protein>
<dbReference type="EMBL" id="JABBNU010000005">
    <property type="protein sequence ID" value="NMM48664.1"/>
    <property type="molecule type" value="Genomic_DNA"/>
</dbReference>
<comment type="caution">
    <text evidence="3">The sequence shown here is derived from an EMBL/GenBank/DDBJ whole genome shotgun (WGS) entry which is preliminary data.</text>
</comment>
<dbReference type="InterPro" id="IPR006976">
    <property type="entry name" value="VanZ-like"/>
</dbReference>
<evidence type="ECO:0000313" key="3">
    <source>
        <dbReference type="EMBL" id="NMM48664.1"/>
    </source>
</evidence>
<gene>
    <name evidence="3" type="ORF">HH304_09655</name>
</gene>
<sequence length="102" mass="11447">MVEVNIWGTADVFTFAHVGFFTVLVFLLCVGFTKQYTFKEIKERPEKFAVVLGVIFGFILEITQALIPGRVLEVIDLIANSIGCLAGYFLFFLVYKATINLS</sequence>
<reference evidence="3 4" key="1">
    <citation type="submission" date="2020-04" db="EMBL/GenBank/DDBJ databases">
        <title>Flammeovirgaceae bacterium KN852 isolated from deep sea.</title>
        <authorList>
            <person name="Zhang D.-C."/>
        </authorList>
    </citation>
    <scope>NUCLEOTIDE SEQUENCE [LARGE SCALE GENOMIC DNA]</scope>
    <source>
        <strain evidence="3 4">KN852</strain>
    </source>
</reference>
<keyword evidence="1" id="KW-1133">Transmembrane helix</keyword>
<keyword evidence="1" id="KW-0812">Transmembrane</keyword>
<organism evidence="3 4">
    <name type="scientific">Marinigracilibium pacificum</name>
    <dbReference type="NCBI Taxonomy" id="2729599"/>
    <lineage>
        <taxon>Bacteria</taxon>
        <taxon>Pseudomonadati</taxon>
        <taxon>Bacteroidota</taxon>
        <taxon>Cytophagia</taxon>
        <taxon>Cytophagales</taxon>
        <taxon>Flammeovirgaceae</taxon>
        <taxon>Marinigracilibium</taxon>
    </lineage>
</organism>
<dbReference type="PANTHER" id="PTHR28008">
    <property type="entry name" value="DOMAIN PROTEIN, PUTATIVE (AFU_ORTHOLOGUE AFUA_3G10980)-RELATED"/>
    <property type="match status" value="1"/>
</dbReference>
<accession>A0A848J2F6</accession>
<feature type="domain" description="VanZ-like" evidence="2">
    <location>
        <begin position="15"/>
        <end position="94"/>
    </location>
</feature>
<dbReference type="NCBIfam" id="NF037970">
    <property type="entry name" value="vanZ_1"/>
    <property type="match status" value="1"/>
</dbReference>
<dbReference type="PANTHER" id="PTHR28008:SF1">
    <property type="entry name" value="DOMAIN PROTEIN, PUTATIVE (AFU_ORTHOLOGUE AFUA_3G10980)-RELATED"/>
    <property type="match status" value="1"/>
</dbReference>
<dbReference type="Proteomes" id="UP000559010">
    <property type="component" value="Unassembled WGS sequence"/>
</dbReference>
<evidence type="ECO:0000256" key="1">
    <source>
        <dbReference type="SAM" id="Phobius"/>
    </source>
</evidence>
<feature type="transmembrane region" description="Helical" evidence="1">
    <location>
        <begin position="48"/>
        <end position="68"/>
    </location>
</feature>
<evidence type="ECO:0000313" key="4">
    <source>
        <dbReference type="Proteomes" id="UP000559010"/>
    </source>
</evidence>
<dbReference type="AlphaFoldDB" id="A0A848J2F6"/>
<dbReference type="Pfam" id="PF04892">
    <property type="entry name" value="VanZ"/>
    <property type="match status" value="1"/>
</dbReference>
<evidence type="ECO:0000259" key="2">
    <source>
        <dbReference type="Pfam" id="PF04892"/>
    </source>
</evidence>
<feature type="transmembrane region" description="Helical" evidence="1">
    <location>
        <begin position="12"/>
        <end position="36"/>
    </location>
</feature>
<feature type="transmembrane region" description="Helical" evidence="1">
    <location>
        <begin position="74"/>
        <end position="95"/>
    </location>
</feature>
<name>A0A848J2F6_9BACT</name>